<keyword evidence="4 9" id="KW-0315">Glutamine amidotransferase</keyword>
<name>D3BPW7_HETP5</name>
<dbReference type="Proteomes" id="UP000001396">
    <property type="component" value="Unassembled WGS sequence"/>
</dbReference>
<feature type="active site" description="Charge relay system" evidence="7">
    <location>
        <position position="209"/>
    </location>
</feature>
<dbReference type="GeneID" id="31365483"/>
<evidence type="ECO:0000313" key="10">
    <source>
        <dbReference type="Proteomes" id="UP000001396"/>
    </source>
</evidence>
<keyword evidence="5" id="KW-0456">Lyase</keyword>
<evidence type="ECO:0000256" key="7">
    <source>
        <dbReference type="PIRSR" id="PIRSR005639-1"/>
    </source>
</evidence>
<evidence type="ECO:0000256" key="3">
    <source>
        <dbReference type="ARBA" id="ARBA00022801"/>
    </source>
</evidence>
<evidence type="ECO:0000256" key="2">
    <source>
        <dbReference type="ARBA" id="ARBA00012918"/>
    </source>
</evidence>
<dbReference type="STRING" id="670386.D3BPW7"/>
<protein>
    <recommendedName>
        <fullName evidence="2">glutaminase</fullName>
        <ecNumber evidence="2">3.5.1.2</ecNumber>
    </recommendedName>
</protein>
<dbReference type="GO" id="GO:0016740">
    <property type="term" value="F:transferase activity"/>
    <property type="evidence" value="ECO:0007669"/>
    <property type="project" value="UniProtKB-KW"/>
</dbReference>
<comment type="catalytic activity">
    <reaction evidence="6">
        <text>L-glutamine + H2O = L-glutamate + NH4(+)</text>
        <dbReference type="Rhea" id="RHEA:15889"/>
        <dbReference type="ChEBI" id="CHEBI:15377"/>
        <dbReference type="ChEBI" id="CHEBI:28938"/>
        <dbReference type="ChEBI" id="CHEBI:29985"/>
        <dbReference type="ChEBI" id="CHEBI:58359"/>
        <dbReference type="EC" id="3.5.1.2"/>
    </reaction>
</comment>
<dbReference type="GO" id="GO:0005829">
    <property type="term" value="C:cytosol"/>
    <property type="evidence" value="ECO:0007669"/>
    <property type="project" value="TreeGrafter"/>
</dbReference>
<dbReference type="GO" id="GO:0008614">
    <property type="term" value="P:pyridoxine metabolic process"/>
    <property type="evidence" value="ECO:0007669"/>
    <property type="project" value="TreeGrafter"/>
</dbReference>
<dbReference type="OMA" id="GMIMLAD"/>
<keyword evidence="3" id="KW-0378">Hydrolase</keyword>
<dbReference type="InParanoid" id="D3BPW7"/>
<dbReference type="Pfam" id="PF01174">
    <property type="entry name" value="SNO"/>
    <property type="match status" value="1"/>
</dbReference>
<comment type="similarity">
    <text evidence="1">Belongs to the glutaminase PdxT/SNO family.</text>
</comment>
<dbReference type="EC" id="3.5.1.2" evidence="2"/>
<dbReference type="RefSeq" id="XP_020428383.1">
    <property type="nucleotide sequence ID" value="XM_020580798.1"/>
</dbReference>
<dbReference type="PIRSF" id="PIRSF005639">
    <property type="entry name" value="Glut_amidoT_SNO"/>
    <property type="match status" value="1"/>
</dbReference>
<keyword evidence="10" id="KW-1185">Reference proteome</keyword>
<sequence>MEPIILSDNVIDNKSLRIGVLALQGGFIEHVNMIRSLGAQCQELRSSAQIKQYKPHGLILPGGESTAMAIIASNDPELFPLIKDLVHKEGVSVYGTCAGCIMLSDNVEKQKQGGQTLIGGLDLTISRNYFGRQINSFETVLKLKIGGEDHGEVVDFPGIFIRAPAILSVNNPEIKILGEFQHVKKDKTTETIITGVSYKNMVTTVFHPELTNDNRFHKYFIDIVKRNVK</sequence>
<feature type="active site" description="Charge relay system" evidence="7">
    <location>
        <position position="207"/>
    </location>
</feature>
<evidence type="ECO:0000256" key="4">
    <source>
        <dbReference type="ARBA" id="ARBA00022962"/>
    </source>
</evidence>
<feature type="active site" description="Nucleophile" evidence="7">
    <location>
        <position position="97"/>
    </location>
</feature>
<feature type="binding site" evidence="8">
    <location>
        <position position="127"/>
    </location>
    <ligand>
        <name>L-glutamine</name>
        <dbReference type="ChEBI" id="CHEBI:58359"/>
    </ligand>
</feature>
<dbReference type="PROSITE" id="PS51273">
    <property type="entry name" value="GATASE_TYPE_1"/>
    <property type="match status" value="1"/>
</dbReference>
<feature type="binding site" evidence="8">
    <location>
        <begin position="161"/>
        <end position="162"/>
    </location>
    <ligand>
        <name>L-glutamine</name>
        <dbReference type="ChEBI" id="CHEBI:58359"/>
    </ligand>
</feature>
<dbReference type="InterPro" id="IPR021196">
    <property type="entry name" value="PdxT/SNO_CS"/>
</dbReference>
<dbReference type="PANTHER" id="PTHR31559">
    <property type="entry name" value="PYRIDOXAL 5'-PHOSPHATE SYNTHASE SUBUNIT SNO"/>
    <property type="match status" value="1"/>
</dbReference>
<dbReference type="AlphaFoldDB" id="D3BPW7"/>
<dbReference type="PROSITE" id="PS01236">
    <property type="entry name" value="PDXT_SNO_1"/>
    <property type="match status" value="1"/>
</dbReference>
<feature type="binding site" evidence="8">
    <location>
        <begin position="63"/>
        <end position="65"/>
    </location>
    <ligand>
        <name>L-glutamine</name>
        <dbReference type="ChEBI" id="CHEBI:58359"/>
    </ligand>
</feature>
<reference evidence="9 10" key="1">
    <citation type="journal article" date="2011" name="Genome Res.">
        <title>Phylogeny-wide analysis of social amoeba genomes highlights ancient origins for complex intercellular communication.</title>
        <authorList>
            <person name="Heidel A.J."/>
            <person name="Lawal H.M."/>
            <person name="Felder M."/>
            <person name="Schilde C."/>
            <person name="Helps N.R."/>
            <person name="Tunggal B."/>
            <person name="Rivero F."/>
            <person name="John U."/>
            <person name="Schleicher M."/>
            <person name="Eichinger L."/>
            <person name="Platzer M."/>
            <person name="Noegel A.A."/>
            <person name="Schaap P."/>
            <person name="Gloeckner G."/>
        </authorList>
    </citation>
    <scope>NUCLEOTIDE SEQUENCE [LARGE SCALE GENOMIC DNA]</scope>
    <source>
        <strain evidence="10">ATCC 26659 / Pp 5 / PN500</strain>
    </source>
</reference>
<dbReference type="GO" id="GO:1903600">
    <property type="term" value="C:glutaminase complex"/>
    <property type="evidence" value="ECO:0007669"/>
    <property type="project" value="TreeGrafter"/>
</dbReference>
<dbReference type="GO" id="GO:0016829">
    <property type="term" value="F:lyase activity"/>
    <property type="evidence" value="ECO:0007669"/>
    <property type="project" value="UniProtKB-KW"/>
</dbReference>
<proteinExistence type="inferred from homology"/>
<dbReference type="EMBL" id="ADBJ01000047">
    <property type="protein sequence ID" value="EFA76250.1"/>
    <property type="molecule type" value="Genomic_DNA"/>
</dbReference>
<dbReference type="Gene3D" id="3.40.50.880">
    <property type="match status" value="1"/>
</dbReference>
<dbReference type="GO" id="GO:0042823">
    <property type="term" value="P:pyridoxal phosphate biosynthetic process"/>
    <property type="evidence" value="ECO:0007669"/>
    <property type="project" value="InterPro"/>
</dbReference>
<dbReference type="FunCoup" id="D3BPW7">
    <property type="interactions" value="81"/>
</dbReference>
<dbReference type="InterPro" id="IPR029062">
    <property type="entry name" value="Class_I_gatase-like"/>
</dbReference>
<accession>D3BPW7</accession>
<evidence type="ECO:0000313" key="9">
    <source>
        <dbReference type="EMBL" id="EFA76250.1"/>
    </source>
</evidence>
<evidence type="ECO:0000256" key="8">
    <source>
        <dbReference type="PIRSR" id="PIRSR005639-2"/>
    </source>
</evidence>
<evidence type="ECO:0000256" key="1">
    <source>
        <dbReference type="ARBA" id="ARBA00008345"/>
    </source>
</evidence>
<evidence type="ECO:0000256" key="6">
    <source>
        <dbReference type="ARBA" id="ARBA00049534"/>
    </source>
</evidence>
<evidence type="ECO:0000256" key="5">
    <source>
        <dbReference type="ARBA" id="ARBA00023239"/>
    </source>
</evidence>
<dbReference type="NCBIfam" id="TIGR03800">
    <property type="entry name" value="PLP_synth_Pdx2"/>
    <property type="match status" value="1"/>
</dbReference>
<gene>
    <name evidence="9" type="ORF">PPL_10011</name>
</gene>
<dbReference type="GO" id="GO:0004359">
    <property type="term" value="F:glutaminase activity"/>
    <property type="evidence" value="ECO:0007669"/>
    <property type="project" value="UniProtKB-EC"/>
</dbReference>
<dbReference type="InterPro" id="IPR002161">
    <property type="entry name" value="PdxT/SNO"/>
</dbReference>
<dbReference type="SUPFAM" id="SSF52317">
    <property type="entry name" value="Class I glutamine amidotransferase-like"/>
    <property type="match status" value="1"/>
</dbReference>
<dbReference type="PROSITE" id="PS51130">
    <property type="entry name" value="PDXT_SNO_2"/>
    <property type="match status" value="1"/>
</dbReference>
<keyword evidence="9" id="KW-0808">Transferase</keyword>
<organism evidence="9 10">
    <name type="scientific">Heterostelium pallidum (strain ATCC 26659 / Pp 5 / PN500)</name>
    <name type="common">Cellular slime mold</name>
    <name type="synonym">Polysphondylium pallidum</name>
    <dbReference type="NCBI Taxonomy" id="670386"/>
    <lineage>
        <taxon>Eukaryota</taxon>
        <taxon>Amoebozoa</taxon>
        <taxon>Evosea</taxon>
        <taxon>Eumycetozoa</taxon>
        <taxon>Dictyostelia</taxon>
        <taxon>Acytosteliales</taxon>
        <taxon>Acytosteliaceae</taxon>
        <taxon>Heterostelium</taxon>
    </lineage>
</organism>
<comment type="caution">
    <text evidence="9">The sequence shown here is derived from an EMBL/GenBank/DDBJ whole genome shotgun (WGS) entry which is preliminary data.</text>
</comment>
<dbReference type="PANTHER" id="PTHR31559:SF0">
    <property type="entry name" value="PYRIDOXAL 5'-PHOSPHATE SYNTHASE SUBUNIT SNO1-RELATED"/>
    <property type="match status" value="1"/>
</dbReference>